<keyword evidence="5 7" id="KW-0067">ATP-binding</keyword>
<evidence type="ECO:0000256" key="4">
    <source>
        <dbReference type="ARBA" id="ARBA00022777"/>
    </source>
</evidence>
<evidence type="ECO:0000256" key="5">
    <source>
        <dbReference type="ARBA" id="ARBA00022840"/>
    </source>
</evidence>
<dbReference type="GO" id="GO:0030435">
    <property type="term" value="P:sporulation resulting in formation of a cellular spore"/>
    <property type="evidence" value="ECO:0007669"/>
    <property type="project" value="UniProtKB-KW"/>
</dbReference>
<feature type="domain" description="Histidine kinase/HSP90-like ATPase" evidence="8">
    <location>
        <begin position="37"/>
        <end position="141"/>
    </location>
</feature>
<dbReference type="PANTHER" id="PTHR35526">
    <property type="entry name" value="ANTI-SIGMA-F FACTOR RSBW-RELATED"/>
    <property type="match status" value="1"/>
</dbReference>
<comment type="catalytic activity">
    <reaction evidence="7">
        <text>L-threonyl-[protein] + ATP = O-phospho-L-threonyl-[protein] + ADP + H(+)</text>
        <dbReference type="Rhea" id="RHEA:46608"/>
        <dbReference type="Rhea" id="RHEA-COMP:11060"/>
        <dbReference type="Rhea" id="RHEA-COMP:11605"/>
        <dbReference type="ChEBI" id="CHEBI:15378"/>
        <dbReference type="ChEBI" id="CHEBI:30013"/>
        <dbReference type="ChEBI" id="CHEBI:30616"/>
        <dbReference type="ChEBI" id="CHEBI:61977"/>
        <dbReference type="ChEBI" id="CHEBI:456216"/>
        <dbReference type="EC" id="2.7.11.1"/>
    </reaction>
</comment>
<accession>A0A1T4KVP3</accession>
<comment type="similarity">
    <text evidence="7">Belongs to the anti-sigma-factor family.</text>
</comment>
<dbReference type="GO" id="GO:0005524">
    <property type="term" value="F:ATP binding"/>
    <property type="evidence" value="ECO:0007669"/>
    <property type="project" value="UniProtKB-KW"/>
</dbReference>
<organism evidence="9 10">
    <name type="scientific">Eubacterium coprostanoligenes</name>
    <dbReference type="NCBI Taxonomy" id="290054"/>
    <lineage>
        <taxon>Bacteria</taxon>
        <taxon>Bacillati</taxon>
        <taxon>Bacillota</taxon>
        <taxon>Clostridia</taxon>
        <taxon>Eubacteriales</taxon>
        <taxon>Eubacteriaceae</taxon>
        <taxon>Eubacterium</taxon>
    </lineage>
</organism>
<dbReference type="GO" id="GO:0030436">
    <property type="term" value="P:asexual sporulation"/>
    <property type="evidence" value="ECO:0007669"/>
    <property type="project" value="UniProtKB-UniRule"/>
</dbReference>
<evidence type="ECO:0000256" key="3">
    <source>
        <dbReference type="ARBA" id="ARBA00022741"/>
    </source>
</evidence>
<comment type="function">
    <text evidence="7">Binds to sigma F and blocks its ability to form an RNA polymerase holoenzyme (E-sigma F). Phosphorylates SpoIIAA on a serine residue. This phosphorylation may enable SpoIIAA to act as an anti-anti-sigma factor that counteracts SpoIIAB and thus releases sigma F from inhibition.</text>
</comment>
<sequence length="145" mass="15602">MKIKNEFKLTVDSKSVNESFCRVVVTAFASALDPTIEEITDLKTAVSEAVTNSIVHGYADTCGKIYITGQLLENDVIKIKIKDKGRGIADVSEAMTPLYTTGGSDRAGLGFTVMQSFCDRVSVTSSLGIGTTVVLTKKISGRTKW</sequence>
<comment type="catalytic activity">
    <reaction evidence="7">
        <text>L-seryl-[protein] + ATP = O-phospho-L-seryl-[protein] + ADP + H(+)</text>
        <dbReference type="Rhea" id="RHEA:17989"/>
        <dbReference type="Rhea" id="RHEA-COMP:9863"/>
        <dbReference type="Rhea" id="RHEA-COMP:11604"/>
        <dbReference type="ChEBI" id="CHEBI:15378"/>
        <dbReference type="ChEBI" id="CHEBI:29999"/>
        <dbReference type="ChEBI" id="CHEBI:30616"/>
        <dbReference type="ChEBI" id="CHEBI:83421"/>
        <dbReference type="ChEBI" id="CHEBI:456216"/>
        <dbReference type="EC" id="2.7.11.1"/>
    </reaction>
</comment>
<evidence type="ECO:0000313" key="10">
    <source>
        <dbReference type="Proteomes" id="UP000190657"/>
    </source>
</evidence>
<keyword evidence="2 7" id="KW-0808">Transferase</keyword>
<dbReference type="InterPro" id="IPR050267">
    <property type="entry name" value="Anti-sigma-factor_SerPK"/>
</dbReference>
<evidence type="ECO:0000256" key="6">
    <source>
        <dbReference type="ARBA" id="ARBA00022969"/>
    </source>
</evidence>
<keyword evidence="6 7" id="KW-0749">Sporulation</keyword>
<evidence type="ECO:0000313" key="9">
    <source>
        <dbReference type="EMBL" id="SJZ46433.1"/>
    </source>
</evidence>
<dbReference type="EC" id="2.7.11.1" evidence="7"/>
<dbReference type="InterPro" id="IPR036890">
    <property type="entry name" value="HATPase_C_sf"/>
</dbReference>
<dbReference type="GO" id="GO:0004674">
    <property type="term" value="F:protein serine/threonine kinase activity"/>
    <property type="evidence" value="ECO:0007669"/>
    <property type="project" value="UniProtKB-KW"/>
</dbReference>
<evidence type="ECO:0000256" key="2">
    <source>
        <dbReference type="ARBA" id="ARBA00022679"/>
    </source>
</evidence>
<reference evidence="9 10" key="1">
    <citation type="submission" date="2017-02" db="EMBL/GenBank/DDBJ databases">
        <authorList>
            <person name="Peterson S.W."/>
        </authorList>
    </citation>
    <scope>NUCLEOTIDE SEQUENCE [LARGE SCALE GENOMIC DNA]</scope>
    <source>
        <strain evidence="9 10">ATCC 51222</strain>
    </source>
</reference>
<dbReference type="InterPro" id="IPR003594">
    <property type="entry name" value="HATPase_dom"/>
</dbReference>
<evidence type="ECO:0000256" key="7">
    <source>
        <dbReference type="HAMAP-Rule" id="MF_00637"/>
    </source>
</evidence>
<gene>
    <name evidence="7" type="primary">spoIIAB</name>
    <name evidence="9" type="ORF">SAMN02745114_00631</name>
</gene>
<dbReference type="HAMAP" id="MF_00637">
    <property type="entry name" value="Anti_sigma_F"/>
    <property type="match status" value="1"/>
</dbReference>
<dbReference type="Pfam" id="PF13581">
    <property type="entry name" value="HATPase_c_2"/>
    <property type="match status" value="1"/>
</dbReference>
<dbReference type="SUPFAM" id="SSF55874">
    <property type="entry name" value="ATPase domain of HSP90 chaperone/DNA topoisomerase II/histidine kinase"/>
    <property type="match status" value="1"/>
</dbReference>
<keyword evidence="3 7" id="KW-0547">Nucleotide-binding</keyword>
<dbReference type="InterPro" id="IPR010194">
    <property type="entry name" value="Anti-sigma_F"/>
</dbReference>
<dbReference type="GO" id="GO:0016989">
    <property type="term" value="F:sigma factor antagonist activity"/>
    <property type="evidence" value="ECO:0007669"/>
    <property type="project" value="InterPro"/>
</dbReference>
<dbReference type="Gene3D" id="3.30.565.10">
    <property type="entry name" value="Histidine kinase-like ATPase, C-terminal domain"/>
    <property type="match status" value="1"/>
</dbReference>
<dbReference type="GO" id="GO:0042174">
    <property type="term" value="P:negative regulation of sporulation resulting in formation of a cellular spore"/>
    <property type="evidence" value="ECO:0007669"/>
    <property type="project" value="InterPro"/>
</dbReference>
<evidence type="ECO:0000259" key="8">
    <source>
        <dbReference type="SMART" id="SM00387"/>
    </source>
</evidence>
<dbReference type="EMBL" id="FUWW01000005">
    <property type="protein sequence ID" value="SJZ46433.1"/>
    <property type="molecule type" value="Genomic_DNA"/>
</dbReference>
<dbReference type="Proteomes" id="UP000190657">
    <property type="component" value="Unassembled WGS sequence"/>
</dbReference>
<keyword evidence="1 7" id="KW-0723">Serine/threonine-protein kinase</keyword>
<keyword evidence="10" id="KW-1185">Reference proteome</keyword>
<protein>
    <recommendedName>
        <fullName evidence="7">Anti-sigma F factor</fullName>
        <ecNumber evidence="7">2.7.11.1</ecNumber>
    </recommendedName>
    <alternativeName>
        <fullName evidence="7">Stage II sporulation protein AB</fullName>
    </alternativeName>
</protein>
<evidence type="ECO:0000256" key="1">
    <source>
        <dbReference type="ARBA" id="ARBA00022527"/>
    </source>
</evidence>
<name>A0A1T4KVP3_9FIRM</name>
<dbReference type="RefSeq" id="WP_078768126.1">
    <property type="nucleotide sequence ID" value="NZ_FUWW01000005.1"/>
</dbReference>
<dbReference type="AlphaFoldDB" id="A0A1T4KVP3"/>
<proteinExistence type="inferred from homology"/>
<dbReference type="SMART" id="SM00387">
    <property type="entry name" value="HATPase_c"/>
    <property type="match status" value="1"/>
</dbReference>
<keyword evidence="4 7" id="KW-0418">Kinase</keyword>
<dbReference type="PANTHER" id="PTHR35526:SF3">
    <property type="entry name" value="ANTI-SIGMA-F FACTOR RSBW"/>
    <property type="match status" value="1"/>
</dbReference>
<dbReference type="STRING" id="290054.SAMN02745114_00631"/>
<dbReference type="NCBIfam" id="TIGR01925">
    <property type="entry name" value="spIIAB"/>
    <property type="match status" value="1"/>
</dbReference>